<accession>A0A1H5UDV1</accession>
<keyword evidence="2" id="KW-0472">Membrane</keyword>
<feature type="transmembrane region" description="Helical" evidence="2">
    <location>
        <begin position="12"/>
        <end position="33"/>
    </location>
</feature>
<feature type="transmembrane region" description="Helical" evidence="2">
    <location>
        <begin position="118"/>
        <end position="140"/>
    </location>
</feature>
<dbReference type="EMBL" id="FNUL01000007">
    <property type="protein sequence ID" value="SEF72628.1"/>
    <property type="molecule type" value="Genomic_DNA"/>
</dbReference>
<protein>
    <submittedName>
        <fullName evidence="3">Uncharacterized membrane protein</fullName>
    </submittedName>
</protein>
<dbReference type="Proteomes" id="UP000236726">
    <property type="component" value="Unassembled WGS sequence"/>
</dbReference>
<name>A0A1H5UDV1_9FIRM</name>
<gene>
    <name evidence="3" type="ORF">SAMN05216537_1074</name>
</gene>
<dbReference type="AlphaFoldDB" id="A0A1H5UDV1"/>
<evidence type="ECO:0000256" key="1">
    <source>
        <dbReference type="SAM" id="Coils"/>
    </source>
</evidence>
<keyword evidence="2" id="KW-0812">Transmembrane</keyword>
<keyword evidence="2" id="KW-1133">Transmembrane helix</keyword>
<evidence type="ECO:0000313" key="3">
    <source>
        <dbReference type="EMBL" id="SEF72628.1"/>
    </source>
</evidence>
<proteinExistence type="predicted"/>
<feature type="transmembrane region" description="Helical" evidence="2">
    <location>
        <begin position="147"/>
        <end position="169"/>
    </location>
</feature>
<feature type="transmembrane region" description="Helical" evidence="2">
    <location>
        <begin position="78"/>
        <end position="98"/>
    </location>
</feature>
<feature type="coiled-coil region" evidence="1">
    <location>
        <begin position="206"/>
        <end position="259"/>
    </location>
</feature>
<keyword evidence="1" id="KW-0175">Coiled coil</keyword>
<keyword evidence="4" id="KW-1185">Reference proteome</keyword>
<feature type="transmembrane region" description="Helical" evidence="2">
    <location>
        <begin position="53"/>
        <end position="71"/>
    </location>
</feature>
<evidence type="ECO:0000313" key="4">
    <source>
        <dbReference type="Proteomes" id="UP000236726"/>
    </source>
</evidence>
<organism evidence="3 4">
    <name type="scientific">Lachnospira multipara</name>
    <dbReference type="NCBI Taxonomy" id="28051"/>
    <lineage>
        <taxon>Bacteria</taxon>
        <taxon>Bacillati</taxon>
        <taxon>Bacillota</taxon>
        <taxon>Clostridia</taxon>
        <taxon>Lachnospirales</taxon>
        <taxon>Lachnospiraceae</taxon>
        <taxon>Lachnospira</taxon>
    </lineage>
</organism>
<evidence type="ECO:0000256" key="2">
    <source>
        <dbReference type="SAM" id="Phobius"/>
    </source>
</evidence>
<dbReference type="Pfam" id="PF06541">
    <property type="entry name" value="ABC_trans_CmpB"/>
    <property type="match status" value="1"/>
</dbReference>
<sequence length="337" mass="39000">MLKALFKGDIMSYYSLTQWIIFFGLYCFIGWIWESCYVSVRKRELVNRGFLHGPFLPIYGSGAVTILISTIKFRDNLVAVFFFGMIAATILEYITGAAMERIFGVKYWDYSKRFLNVNGHICLIASLCWGFFSCLMIKVIHTPIEGLVLGLPVYVTEILAFIFTAYFSVDVTVSANEALDLKAMLNKISSEHEHIKFITDKLEIAYAFAEDEFAENRKKYRRKRRELSFIASRKKLHFAKYLENKKNDLTDSLEAFKETKLNGLSRTSDTAKELLKKKLIDETILKAALEVISKEEDKVKATDRRQIRNLTRILKRNPMATFKDSEAMNEIKQLMKK</sequence>
<reference evidence="3 4" key="1">
    <citation type="submission" date="2016-10" db="EMBL/GenBank/DDBJ databases">
        <authorList>
            <person name="de Groot N.N."/>
        </authorList>
    </citation>
    <scope>NUCLEOTIDE SEQUENCE [LARGE SCALE GENOMIC DNA]</scope>
    <source>
        <strain evidence="3 4">D15d</strain>
    </source>
</reference>
<dbReference type="InterPro" id="IPR010540">
    <property type="entry name" value="CmpB_TMEM229"/>
</dbReference>